<dbReference type="GeneTree" id="ENSGT00940000170399"/>
<proteinExistence type="predicted"/>
<dbReference type="Ensembl" id="ENSPKIT00000030255.1">
    <property type="protein sequence ID" value="ENSPKIP00000006234.1"/>
    <property type="gene ID" value="ENSPKIG00000022594.1"/>
</dbReference>
<dbReference type="STRING" id="1676925.ENSPKIP00000006234"/>
<evidence type="ECO:0000313" key="1">
    <source>
        <dbReference type="Ensembl" id="ENSPKIP00000006234.1"/>
    </source>
</evidence>
<organism evidence="1 2">
    <name type="scientific">Paramormyrops kingsleyae</name>
    <dbReference type="NCBI Taxonomy" id="1676925"/>
    <lineage>
        <taxon>Eukaryota</taxon>
        <taxon>Metazoa</taxon>
        <taxon>Chordata</taxon>
        <taxon>Craniata</taxon>
        <taxon>Vertebrata</taxon>
        <taxon>Euteleostomi</taxon>
        <taxon>Actinopterygii</taxon>
        <taxon>Neopterygii</taxon>
        <taxon>Teleostei</taxon>
        <taxon>Osteoglossocephala</taxon>
        <taxon>Osteoglossomorpha</taxon>
        <taxon>Osteoglossiformes</taxon>
        <taxon>Mormyridae</taxon>
        <taxon>Paramormyrops</taxon>
    </lineage>
</organism>
<accession>A0A3B3QK67</accession>
<name>A0A3B3QK67_9TELE</name>
<keyword evidence="2" id="KW-1185">Reference proteome</keyword>
<evidence type="ECO:0000313" key="2">
    <source>
        <dbReference type="Proteomes" id="UP000261540"/>
    </source>
</evidence>
<dbReference type="AlphaFoldDB" id="A0A3B3QK67"/>
<reference evidence="1" key="2">
    <citation type="submission" date="2025-09" db="UniProtKB">
        <authorList>
            <consortium name="Ensembl"/>
        </authorList>
    </citation>
    <scope>IDENTIFICATION</scope>
</reference>
<reference evidence="1" key="1">
    <citation type="submission" date="2025-08" db="UniProtKB">
        <authorList>
            <consortium name="Ensembl"/>
        </authorList>
    </citation>
    <scope>IDENTIFICATION</scope>
</reference>
<sequence length="279" mass="32181">MKHTNKNIFEDVHLRLEDLKREPDLQDNGYLHKPVPLMPIPLEFQITKVIHVTGKWGMRGILGESGFRLGENAGYGNGTQFLWWSLAVDDADLLPAQHRFLKAFLPHITPEEVENHPEFLSQFTTSTAFQLGSRYGTFKFTFSLQELLQKFSEQLCEGESPVQRVYKTVVYKKEIMHVVVIHSPDVHDFDECPILQDNEDVPCALRDGSLLWRPRAITDPCRRKLVMEEDGRSVRVEELPGGDEKYYFMWEHGALAFHIPPGQTLRFERDELINSLSAC</sequence>
<dbReference type="Proteomes" id="UP000261540">
    <property type="component" value="Unplaced"/>
</dbReference>
<protein>
    <submittedName>
        <fullName evidence="1">Si:ch211-197h24.9</fullName>
    </submittedName>
</protein>